<dbReference type="Proteomes" id="UP000801428">
    <property type="component" value="Unassembled WGS sequence"/>
</dbReference>
<protein>
    <submittedName>
        <fullName evidence="2">Uncharacterized protein</fullName>
    </submittedName>
</protein>
<feature type="compositionally biased region" description="Low complexity" evidence="1">
    <location>
        <begin position="14"/>
        <end position="24"/>
    </location>
</feature>
<feature type="compositionally biased region" description="Basic and acidic residues" evidence="1">
    <location>
        <begin position="196"/>
        <end position="216"/>
    </location>
</feature>
<name>A0A9P4T7D5_CURKU</name>
<feature type="compositionally biased region" description="Basic and acidic residues" evidence="1">
    <location>
        <begin position="167"/>
        <end position="182"/>
    </location>
</feature>
<comment type="caution">
    <text evidence="2">The sequence shown here is derived from an EMBL/GenBank/DDBJ whole genome shotgun (WGS) entry which is preliminary data.</text>
</comment>
<feature type="compositionally biased region" description="Basic and acidic residues" evidence="1">
    <location>
        <begin position="232"/>
        <end position="249"/>
    </location>
</feature>
<keyword evidence="3" id="KW-1185">Reference proteome</keyword>
<sequence length="249" mass="27186">MSFIRSTALRASSVARAARPAIRATQPLRQSVQRRTYASGHGHSEAKTSDIPWMAAAVAGTVGGLYVVVNQDLGHVKEHHDDPSGHSINHDYSADEAPDGTNPDAPSVEADDANKEDLKKDEGEKEKSVEELPPKDSTEKAAEDKKKEKKEAKSETQEKTDDEADPSPDKSDKPNPRKEPKSFNEMSGKQQGMSNDDTHHTSQISKHDEKSKKGEGVAETAKVKGTVSTDRPPAENKEERGKPIMNKDE</sequence>
<feature type="region of interest" description="Disordered" evidence="1">
    <location>
        <begin position="76"/>
        <end position="249"/>
    </location>
</feature>
<evidence type="ECO:0000256" key="1">
    <source>
        <dbReference type="SAM" id="MobiDB-lite"/>
    </source>
</evidence>
<feature type="compositionally biased region" description="Polar residues" evidence="1">
    <location>
        <begin position="184"/>
        <end position="195"/>
    </location>
</feature>
<accession>A0A9P4T7D5</accession>
<evidence type="ECO:0000313" key="3">
    <source>
        <dbReference type="Proteomes" id="UP000801428"/>
    </source>
</evidence>
<dbReference type="OrthoDB" id="4590707at2759"/>
<dbReference type="EMBL" id="SWKU01000024">
    <property type="protein sequence ID" value="KAF2997053.1"/>
    <property type="molecule type" value="Genomic_DNA"/>
</dbReference>
<feature type="region of interest" description="Disordered" evidence="1">
    <location>
        <begin position="14"/>
        <end position="46"/>
    </location>
</feature>
<feature type="compositionally biased region" description="Basic and acidic residues" evidence="1">
    <location>
        <begin position="112"/>
        <end position="159"/>
    </location>
</feature>
<gene>
    <name evidence="2" type="ORF">E8E13_001482</name>
</gene>
<feature type="compositionally biased region" description="Basic and acidic residues" evidence="1">
    <location>
        <begin position="76"/>
        <end position="93"/>
    </location>
</feature>
<evidence type="ECO:0000313" key="2">
    <source>
        <dbReference type="EMBL" id="KAF2997053.1"/>
    </source>
</evidence>
<organism evidence="2 3">
    <name type="scientific">Curvularia kusanoi</name>
    <name type="common">Cochliobolus kusanoi</name>
    <dbReference type="NCBI Taxonomy" id="90978"/>
    <lineage>
        <taxon>Eukaryota</taxon>
        <taxon>Fungi</taxon>
        <taxon>Dikarya</taxon>
        <taxon>Ascomycota</taxon>
        <taxon>Pezizomycotina</taxon>
        <taxon>Dothideomycetes</taxon>
        <taxon>Pleosporomycetidae</taxon>
        <taxon>Pleosporales</taxon>
        <taxon>Pleosporineae</taxon>
        <taxon>Pleosporaceae</taxon>
        <taxon>Curvularia</taxon>
    </lineage>
</organism>
<dbReference type="AlphaFoldDB" id="A0A9P4T7D5"/>
<proteinExistence type="predicted"/>
<feature type="compositionally biased region" description="Polar residues" evidence="1">
    <location>
        <begin position="27"/>
        <end position="36"/>
    </location>
</feature>
<reference evidence="2" key="1">
    <citation type="submission" date="2019-04" db="EMBL/GenBank/DDBJ databases">
        <title>Sequencing of skin fungus with MAO and IRED activity.</title>
        <authorList>
            <person name="Marsaioli A.J."/>
            <person name="Bonatto J.M.C."/>
            <person name="Reis Junior O."/>
        </authorList>
    </citation>
    <scope>NUCLEOTIDE SEQUENCE</scope>
    <source>
        <strain evidence="2">30M1</strain>
    </source>
</reference>